<evidence type="ECO:0000313" key="2">
    <source>
        <dbReference type="EMBL" id="NIH57270.1"/>
    </source>
</evidence>
<feature type="domain" description="Bro-N" evidence="1">
    <location>
        <begin position="1"/>
        <end position="106"/>
    </location>
</feature>
<keyword evidence="3" id="KW-1185">Reference proteome</keyword>
<name>A0ABX0SJQ8_9ACTN</name>
<proteinExistence type="predicted"/>
<accession>A0ABX0SJQ8</accession>
<dbReference type="Pfam" id="PF03374">
    <property type="entry name" value="ANT"/>
    <property type="match status" value="1"/>
</dbReference>
<dbReference type="PANTHER" id="PTHR36180">
    <property type="entry name" value="DNA-BINDING PROTEIN-RELATED-RELATED"/>
    <property type="match status" value="1"/>
</dbReference>
<dbReference type="PANTHER" id="PTHR36180:SF2">
    <property type="entry name" value="BRO FAMILY PROTEIN"/>
    <property type="match status" value="1"/>
</dbReference>
<dbReference type="EMBL" id="JAAMOZ010000001">
    <property type="protein sequence ID" value="NIH57270.1"/>
    <property type="molecule type" value="Genomic_DNA"/>
</dbReference>
<evidence type="ECO:0000259" key="1">
    <source>
        <dbReference type="PROSITE" id="PS51750"/>
    </source>
</evidence>
<evidence type="ECO:0000313" key="3">
    <source>
        <dbReference type="Proteomes" id="UP000749311"/>
    </source>
</evidence>
<dbReference type="SMART" id="SM01040">
    <property type="entry name" value="Bro-N"/>
    <property type="match status" value="1"/>
</dbReference>
<dbReference type="InterPro" id="IPR003497">
    <property type="entry name" value="BRO_N_domain"/>
</dbReference>
<protein>
    <submittedName>
        <fullName evidence="2">Prophage antirepressor-like protein</fullName>
    </submittedName>
</protein>
<sequence>MTLIPFDYSGQQVRVINLHGEPWFVAKDVCEILDIRTDTLRYILDSDEVRSINPNSIGVAQTGGKDPLIVSEPGAYSLIARSRKPEAKPFKRWVNHEVLPSIRRTGSYGTPALSEDEIVHQALAITAKRVEALTATVEHQERRLRLVEPKAAAFDRWLSSNVNYAVDRVAKALRAAGAITGRNRLLDHMGTRKKDGGLEWIFRDARGQWTPFQAQVECGRLAVKFGSYEDSKTGEQVGTTTVRITPKGAARLAAVYNVSPETIADELERDADAA</sequence>
<organism evidence="2 3">
    <name type="scientific">Brooklawnia cerclae</name>
    <dbReference type="NCBI Taxonomy" id="349934"/>
    <lineage>
        <taxon>Bacteria</taxon>
        <taxon>Bacillati</taxon>
        <taxon>Actinomycetota</taxon>
        <taxon>Actinomycetes</taxon>
        <taxon>Propionibacteriales</taxon>
        <taxon>Propionibacteriaceae</taxon>
        <taxon>Brooklawnia</taxon>
    </lineage>
</organism>
<dbReference type="Proteomes" id="UP000749311">
    <property type="component" value="Unassembled WGS sequence"/>
</dbReference>
<comment type="caution">
    <text evidence="2">The sequence shown here is derived from an EMBL/GenBank/DDBJ whole genome shotgun (WGS) entry which is preliminary data.</text>
</comment>
<gene>
    <name evidence="2" type="ORF">FB473_001915</name>
</gene>
<dbReference type="PROSITE" id="PS51750">
    <property type="entry name" value="BRO_N"/>
    <property type="match status" value="1"/>
</dbReference>
<dbReference type="RefSeq" id="WP_167166826.1">
    <property type="nucleotide sequence ID" value="NZ_BAAAOO010000008.1"/>
</dbReference>
<dbReference type="InterPro" id="IPR005039">
    <property type="entry name" value="Ant_C"/>
</dbReference>
<dbReference type="Pfam" id="PF02498">
    <property type="entry name" value="Bro-N"/>
    <property type="match status" value="1"/>
</dbReference>
<reference evidence="2 3" key="1">
    <citation type="submission" date="2020-02" db="EMBL/GenBank/DDBJ databases">
        <title>Sequencing the genomes of 1000 actinobacteria strains.</title>
        <authorList>
            <person name="Klenk H.-P."/>
        </authorList>
    </citation>
    <scope>NUCLEOTIDE SEQUENCE [LARGE SCALE GENOMIC DNA]</scope>
    <source>
        <strain evidence="2 3">DSM 19609</strain>
    </source>
</reference>